<comment type="similarity">
    <text evidence="3">Belongs to the TRAP-delta family.</text>
</comment>
<protein>
    <recommendedName>
        <fullName evidence="5">Translocon-associated protein subunit delta</fullName>
    </recommendedName>
    <alternativeName>
        <fullName evidence="14">Signal sequence receptor subunit delta</fullName>
    </alternativeName>
</protein>
<keyword evidence="13" id="KW-1015">Disulfide bond</keyword>
<dbReference type="WBParaSite" id="PDA_v2.g1805.t1">
    <property type="protein sequence ID" value="PDA_v2.g1805.t1"/>
    <property type="gene ID" value="PDA_v2.g1805"/>
</dbReference>
<organism evidence="17 18">
    <name type="scientific">Panagrolaimus davidi</name>
    <dbReference type="NCBI Taxonomy" id="227884"/>
    <lineage>
        <taxon>Eukaryota</taxon>
        <taxon>Metazoa</taxon>
        <taxon>Ecdysozoa</taxon>
        <taxon>Nematoda</taxon>
        <taxon>Chromadorea</taxon>
        <taxon>Rhabditida</taxon>
        <taxon>Tylenchina</taxon>
        <taxon>Panagrolaimomorpha</taxon>
        <taxon>Panagrolaimoidea</taxon>
        <taxon>Panagrolaimidae</taxon>
        <taxon>Panagrolaimus</taxon>
    </lineage>
</organism>
<evidence type="ECO:0000256" key="6">
    <source>
        <dbReference type="ARBA" id="ARBA00022499"/>
    </source>
</evidence>
<evidence type="ECO:0000256" key="15">
    <source>
        <dbReference type="SAM" id="Phobius"/>
    </source>
</evidence>
<comment type="function">
    <text evidence="1">TRAP proteins are part of a complex whose function is to bind calcium to the ER membrane and thereby regulate the retention of ER resident proteins.</text>
</comment>
<dbReference type="PROSITE" id="PS51257">
    <property type="entry name" value="PROKAR_LIPOPROTEIN"/>
    <property type="match status" value="1"/>
</dbReference>
<evidence type="ECO:0000256" key="10">
    <source>
        <dbReference type="ARBA" id="ARBA00022843"/>
    </source>
</evidence>
<dbReference type="InterPro" id="IPR008855">
    <property type="entry name" value="TRAP-delta"/>
</dbReference>
<dbReference type="PANTHER" id="PTHR12731:SF1">
    <property type="entry name" value="TRANSLOCON-ASSOCIATED PROTEIN SUBUNIT DELTA"/>
    <property type="match status" value="1"/>
</dbReference>
<dbReference type="AlphaFoldDB" id="A0A914PPR2"/>
<keyword evidence="9" id="KW-0256">Endoplasmic reticulum</keyword>
<evidence type="ECO:0000256" key="5">
    <source>
        <dbReference type="ARBA" id="ARBA00014387"/>
    </source>
</evidence>
<dbReference type="GO" id="GO:0005789">
    <property type="term" value="C:endoplasmic reticulum membrane"/>
    <property type="evidence" value="ECO:0007669"/>
    <property type="project" value="UniProtKB-SubCell"/>
</dbReference>
<evidence type="ECO:0000256" key="8">
    <source>
        <dbReference type="ARBA" id="ARBA00022729"/>
    </source>
</evidence>
<name>A0A914PPR2_9BILA</name>
<evidence type="ECO:0000313" key="18">
    <source>
        <dbReference type="WBParaSite" id="PDA_v2.g1805.t1"/>
    </source>
</evidence>
<feature type="chain" id="PRO_5037641399" description="Translocon-associated protein subunit delta" evidence="16">
    <location>
        <begin position="18"/>
        <end position="161"/>
    </location>
</feature>
<evidence type="ECO:0000256" key="9">
    <source>
        <dbReference type="ARBA" id="ARBA00022824"/>
    </source>
</evidence>
<comment type="subcellular location">
    <subcellularLocation>
        <location evidence="2">Endoplasmic reticulum membrane</location>
        <topology evidence="2">Single-pass type I membrane protein</topology>
    </subcellularLocation>
</comment>
<evidence type="ECO:0000256" key="1">
    <source>
        <dbReference type="ARBA" id="ARBA00002838"/>
    </source>
</evidence>
<evidence type="ECO:0000256" key="16">
    <source>
        <dbReference type="SAM" id="SignalP"/>
    </source>
</evidence>
<evidence type="ECO:0000256" key="4">
    <source>
        <dbReference type="ARBA" id="ARBA00011819"/>
    </source>
</evidence>
<evidence type="ECO:0000256" key="14">
    <source>
        <dbReference type="ARBA" id="ARBA00031791"/>
    </source>
</evidence>
<dbReference type="Proteomes" id="UP000887578">
    <property type="component" value="Unplaced"/>
</dbReference>
<keyword evidence="17" id="KW-1185">Reference proteome</keyword>
<keyword evidence="10" id="KW-0832">Ubl conjugation</keyword>
<feature type="signal peptide" evidence="16">
    <location>
        <begin position="1"/>
        <end position="17"/>
    </location>
</feature>
<evidence type="ECO:0000256" key="2">
    <source>
        <dbReference type="ARBA" id="ARBA00004115"/>
    </source>
</evidence>
<evidence type="ECO:0000256" key="13">
    <source>
        <dbReference type="ARBA" id="ARBA00023157"/>
    </source>
</evidence>
<reference evidence="18" key="1">
    <citation type="submission" date="2022-11" db="UniProtKB">
        <authorList>
            <consortium name="WormBaseParasite"/>
        </authorList>
    </citation>
    <scope>IDENTIFICATION</scope>
</reference>
<evidence type="ECO:0000313" key="17">
    <source>
        <dbReference type="Proteomes" id="UP000887578"/>
    </source>
</evidence>
<keyword evidence="11 15" id="KW-1133">Transmembrane helix</keyword>
<sequence length="161" mass="18143">MLFKTVLLLAALTGVSAFSCGTPKWSHTGYSTTDGFSHFKTTYIVEFSLQCDSPIRDATFYAVVNGKTYQVAQSEETSKFQVSWQLEHAESGSQTFDIHIYDDEKYAAYQRDGASTQPLFTIQQYHGGLSYNRFFYAESFITVLALAVVYYAVTLRTQLKA</sequence>
<dbReference type="PANTHER" id="PTHR12731">
    <property type="entry name" value="TRANSLOCON-ASSOCIATED PROTEIN, DELTA SUBUNIT"/>
    <property type="match status" value="1"/>
</dbReference>
<dbReference type="Pfam" id="PF05404">
    <property type="entry name" value="TRAP-delta"/>
    <property type="match status" value="1"/>
</dbReference>
<evidence type="ECO:0000256" key="3">
    <source>
        <dbReference type="ARBA" id="ARBA00009294"/>
    </source>
</evidence>
<proteinExistence type="inferred from homology"/>
<evidence type="ECO:0000256" key="7">
    <source>
        <dbReference type="ARBA" id="ARBA00022692"/>
    </source>
</evidence>
<evidence type="ECO:0000256" key="11">
    <source>
        <dbReference type="ARBA" id="ARBA00022989"/>
    </source>
</evidence>
<accession>A0A914PPR2</accession>
<comment type="subunit">
    <text evidence="4">Heterotetramer of TRAP-alpha, TRAP-beta, TRAP-delta and TRAP-gamma.</text>
</comment>
<keyword evidence="7 15" id="KW-0812">Transmembrane</keyword>
<keyword evidence="12 15" id="KW-0472">Membrane</keyword>
<keyword evidence="8 16" id="KW-0732">Signal</keyword>
<keyword evidence="6" id="KW-1017">Isopeptide bond</keyword>
<feature type="transmembrane region" description="Helical" evidence="15">
    <location>
        <begin position="134"/>
        <end position="153"/>
    </location>
</feature>
<evidence type="ECO:0000256" key="12">
    <source>
        <dbReference type="ARBA" id="ARBA00023136"/>
    </source>
</evidence>